<keyword evidence="2" id="KW-0808">Transferase</keyword>
<evidence type="ECO:0000259" key="3">
    <source>
        <dbReference type="Pfam" id="PF00685"/>
    </source>
</evidence>
<dbReference type="SUPFAM" id="SSF52540">
    <property type="entry name" value="P-loop containing nucleoside triphosphate hydrolases"/>
    <property type="match status" value="2"/>
</dbReference>
<gene>
    <name evidence="4" type="ORF">KUTeg_022899</name>
</gene>
<feature type="domain" description="Sulfotransferase" evidence="3">
    <location>
        <begin position="14"/>
        <end position="114"/>
    </location>
</feature>
<sequence length="486" mass="56296">MNYPKIKKLNIRAEVLICAYLKAGTHWVWEITKMLRKGKAEHESARKESAMLEFHTPEEFDAMESPRTLNTHMLFRQIPDQITEKKRNPKDVAVSSYNHMKTFQPNSKSTWSDFLFDPVGEIRKLAKYLELNCGDQLISDIAGKCSFKSMKNSDKNKASLGPVMSSETLNKLYRKGEIGDWKNWFTVAQNEVFDAEYKDKMKDSKQVFSYIKIQNSLSHNSEIKDEEVTVIDFPSGCTDTIITFDGTTFPVGFAKLGAIPDIRTNFPNIKKMNIRDDDVLICAFPKAGTHWVWEITKMLRKGKAEDETIRKESAMLEFHIPEEFDVMKSPRTLNTHILFWQIPNQIIERKVKMIFIKRNPKDVAVSLYNHIKALQLSTESTWGDFLFEFWKHSVVGEIKKLAKYLELDCSDQLISNIAVKCSFKNMKNSDKNKAGLNPVLSSETLHKLYRKGEIGDWKNWFTVAQNEVLDAEYKDKMKNSKQIFTY</sequence>
<feature type="domain" description="Sulfotransferase" evidence="3">
    <location>
        <begin position="276"/>
        <end position="395"/>
    </location>
</feature>
<name>A0ABQ9E0J5_TEGGR</name>
<reference evidence="4 5" key="1">
    <citation type="submission" date="2022-12" db="EMBL/GenBank/DDBJ databases">
        <title>Chromosome-level genome of Tegillarca granosa.</title>
        <authorList>
            <person name="Kim J."/>
        </authorList>
    </citation>
    <scope>NUCLEOTIDE SEQUENCE [LARGE SCALE GENOMIC DNA]</scope>
    <source>
        <strain evidence="4">Teg-2019</strain>
        <tissue evidence="4">Adductor muscle</tissue>
    </source>
</reference>
<dbReference type="PANTHER" id="PTHR11783">
    <property type="entry name" value="SULFOTRANSFERASE SULT"/>
    <property type="match status" value="1"/>
</dbReference>
<dbReference type="Proteomes" id="UP001217089">
    <property type="component" value="Unassembled WGS sequence"/>
</dbReference>
<dbReference type="InterPro" id="IPR027417">
    <property type="entry name" value="P-loop_NTPase"/>
</dbReference>
<evidence type="ECO:0000256" key="1">
    <source>
        <dbReference type="ARBA" id="ARBA00005771"/>
    </source>
</evidence>
<evidence type="ECO:0000256" key="2">
    <source>
        <dbReference type="ARBA" id="ARBA00022679"/>
    </source>
</evidence>
<dbReference type="Gene3D" id="3.40.50.300">
    <property type="entry name" value="P-loop containing nucleotide triphosphate hydrolases"/>
    <property type="match status" value="4"/>
</dbReference>
<evidence type="ECO:0000313" key="4">
    <source>
        <dbReference type="EMBL" id="KAJ8298839.1"/>
    </source>
</evidence>
<feature type="non-terminal residue" evidence="4">
    <location>
        <position position="486"/>
    </location>
</feature>
<feature type="domain" description="Sulfotransferase" evidence="3">
    <location>
        <begin position="396"/>
        <end position="480"/>
    </location>
</feature>
<dbReference type="InterPro" id="IPR000863">
    <property type="entry name" value="Sulfotransferase_dom"/>
</dbReference>
<accession>A0ABQ9E0J5</accession>
<comment type="similarity">
    <text evidence="1">Belongs to the sulfotransferase 1 family.</text>
</comment>
<proteinExistence type="inferred from homology"/>
<dbReference type="Pfam" id="PF00685">
    <property type="entry name" value="Sulfotransfer_1"/>
    <property type="match status" value="4"/>
</dbReference>
<keyword evidence="5" id="KW-1185">Reference proteome</keyword>
<dbReference type="EMBL" id="JARBDR010000921">
    <property type="protein sequence ID" value="KAJ8298839.1"/>
    <property type="molecule type" value="Genomic_DNA"/>
</dbReference>
<protein>
    <recommendedName>
        <fullName evidence="3">Sulfotransferase domain-containing protein</fullName>
    </recommendedName>
</protein>
<feature type="domain" description="Sulfotransferase" evidence="3">
    <location>
        <begin position="117"/>
        <end position="204"/>
    </location>
</feature>
<comment type="caution">
    <text evidence="4">The sequence shown here is derived from an EMBL/GenBank/DDBJ whole genome shotgun (WGS) entry which is preliminary data.</text>
</comment>
<organism evidence="4 5">
    <name type="scientific">Tegillarca granosa</name>
    <name type="common">Malaysian cockle</name>
    <name type="synonym">Anadara granosa</name>
    <dbReference type="NCBI Taxonomy" id="220873"/>
    <lineage>
        <taxon>Eukaryota</taxon>
        <taxon>Metazoa</taxon>
        <taxon>Spiralia</taxon>
        <taxon>Lophotrochozoa</taxon>
        <taxon>Mollusca</taxon>
        <taxon>Bivalvia</taxon>
        <taxon>Autobranchia</taxon>
        <taxon>Pteriomorphia</taxon>
        <taxon>Arcoida</taxon>
        <taxon>Arcoidea</taxon>
        <taxon>Arcidae</taxon>
        <taxon>Tegillarca</taxon>
    </lineage>
</organism>
<evidence type="ECO:0000313" key="5">
    <source>
        <dbReference type="Proteomes" id="UP001217089"/>
    </source>
</evidence>